<evidence type="ECO:0000256" key="1">
    <source>
        <dbReference type="SAM" id="MobiDB-lite"/>
    </source>
</evidence>
<dbReference type="Proteomes" id="UP000619079">
    <property type="component" value="Unassembled WGS sequence"/>
</dbReference>
<organism evidence="2 3">
    <name type="scientific">Sedimentitalea arenosa</name>
    <dbReference type="NCBI Taxonomy" id="2798803"/>
    <lineage>
        <taxon>Bacteria</taxon>
        <taxon>Pseudomonadati</taxon>
        <taxon>Pseudomonadota</taxon>
        <taxon>Alphaproteobacteria</taxon>
        <taxon>Rhodobacterales</taxon>
        <taxon>Paracoccaceae</taxon>
        <taxon>Sedimentitalea</taxon>
    </lineage>
</organism>
<evidence type="ECO:0000313" key="3">
    <source>
        <dbReference type="Proteomes" id="UP000619079"/>
    </source>
</evidence>
<dbReference type="InterPro" id="IPR017030">
    <property type="entry name" value="Vir_effector_SfrC"/>
</dbReference>
<accession>A0A8J7LQ98</accession>
<dbReference type="RefSeq" id="WP_199023285.1">
    <property type="nucleotide sequence ID" value="NZ_JAELVR010000002.1"/>
</dbReference>
<dbReference type="EMBL" id="JAELVR010000002">
    <property type="protein sequence ID" value="MBJ6370498.1"/>
    <property type="molecule type" value="Genomic_DNA"/>
</dbReference>
<sequence length="889" mass="96674">MTATEQDKLASDCEEVADLARRARAWIEDPDNSDLVGAESKSLVQTMRRGGRRARRLARAARTRMSVSVFGPSQAGKSFLVSVLARPEDGPLVAEFGGGARALDYIREINPEGEGESTGLVTRFTMDRFPTPEGHPVRLTLLSEADIIRTLVNSFFMDGDRREPSPEPGEIAAHLDAFKARTGAVRPGLDEDDVHEIGEYFETAFGREAYSSALRPFWEEAATIAPALSGADRAAFLAILWGWHQPFSDLYVRMAAALDALGHPEEVFAGLDALVPREASIIDVKTLGGGADGTPLAVRTASGAPVQLPRSVICGLAAELVLPMQTLPSPIFADTDLLDFPGARNRFEQDLGKAFAGGGEAMLPELLLRGKVAYLFDRYVQNQEITSMLLCLPDSNMETVDLPGLVQNWIAKTHGATPDLRAQTDCVLFVVLTKFDKHLGDSAAEGGDETRFERRMNASLLEKFGRGSDDWVNEWTSGHPFDNCFWLRNPNFYVDGLMEYDEQKRELRIRPEKQSRMAELRAGCLSSPAVQRHFADPGAAWDAALNLNDGGVSYLTQALARVCRPDSKLRQIAAQLDQARADLKQAIDPFHVSDDVEARISEKQEAVARVIDDLEQALARHRFGAVLAALMVDQDEIEGRIARVPSSIRITSAVSAATGDAVLRAPDAPALQRPGRPTRPIRPDRPTPTPAAEAETPAADIRTMTLEQFQAETAIETWIERLKAFRDDAARRRALGMGDSTSGDLVAELIHAARRTRLGPRTAKALEEVNFGLNVEKQAQPASILGAEAINGFVTTLGMLELPPEARPQVQTAEGGGRAIFDRPPAADSVDDLPAQPLAFAEQMWTDWVFALDAVFVANAKDGVGGEIDIEQNMRLGQILAALAGQAAA</sequence>
<gene>
    <name evidence="2" type="ORF">JF290_03065</name>
</gene>
<proteinExistence type="predicted"/>
<dbReference type="PIRSF" id="PIRSF034586">
    <property type="entry name" value="Vir_effector_SfrC"/>
    <property type="match status" value="1"/>
</dbReference>
<comment type="caution">
    <text evidence="2">The sequence shown here is derived from an EMBL/GenBank/DDBJ whole genome shotgun (WGS) entry which is preliminary data.</text>
</comment>
<reference evidence="2" key="1">
    <citation type="submission" date="2020-12" db="EMBL/GenBank/DDBJ databases">
        <title>Sedimentitalea sp. nov., isolated from sand in Incheon.</title>
        <authorList>
            <person name="Kim W."/>
        </authorList>
    </citation>
    <scope>NUCLEOTIDE SEQUENCE</scope>
    <source>
        <strain evidence="2">CAU 1593</strain>
    </source>
</reference>
<keyword evidence="3" id="KW-1185">Reference proteome</keyword>
<evidence type="ECO:0008006" key="4">
    <source>
        <dbReference type="Google" id="ProtNLM"/>
    </source>
</evidence>
<name>A0A8J7LQ98_9RHOB</name>
<protein>
    <recommendedName>
        <fullName evidence="4">Virulence factor</fullName>
    </recommendedName>
</protein>
<dbReference type="AlphaFoldDB" id="A0A8J7LQ98"/>
<feature type="region of interest" description="Disordered" evidence="1">
    <location>
        <begin position="664"/>
        <end position="696"/>
    </location>
</feature>
<dbReference type="Pfam" id="PF10139">
    <property type="entry name" value="Virul_Fac"/>
    <property type="match status" value="1"/>
</dbReference>
<evidence type="ECO:0000313" key="2">
    <source>
        <dbReference type="EMBL" id="MBJ6370498.1"/>
    </source>
</evidence>